<name>X0ZBH3_9ZZZZ</name>
<proteinExistence type="predicted"/>
<evidence type="ECO:0008006" key="2">
    <source>
        <dbReference type="Google" id="ProtNLM"/>
    </source>
</evidence>
<dbReference type="AlphaFoldDB" id="X0ZBH3"/>
<accession>X0ZBH3</accession>
<dbReference type="Pfam" id="PF09957">
    <property type="entry name" value="VapB_antitoxin"/>
    <property type="match status" value="1"/>
</dbReference>
<evidence type="ECO:0000313" key="1">
    <source>
        <dbReference type="EMBL" id="GAG55597.1"/>
    </source>
</evidence>
<organism evidence="1">
    <name type="scientific">marine sediment metagenome</name>
    <dbReference type="NCBI Taxonomy" id="412755"/>
    <lineage>
        <taxon>unclassified sequences</taxon>
        <taxon>metagenomes</taxon>
        <taxon>ecological metagenomes</taxon>
    </lineage>
</organism>
<sequence>MRTTLNINNDLIKESMKLSGISNKTKIIEIALVDFVRKFKRGRIKESCGKLKLKVDIIKLREKELE</sequence>
<dbReference type="EMBL" id="BART01002037">
    <property type="protein sequence ID" value="GAG55597.1"/>
    <property type="molecule type" value="Genomic_DNA"/>
</dbReference>
<gene>
    <name evidence="1" type="ORF">S01H4_06549</name>
</gene>
<protein>
    <recommendedName>
        <fullName evidence="2">Type II toxin-antitoxin system VapB family antitoxin</fullName>
    </recommendedName>
</protein>
<dbReference type="InterPro" id="IPR019239">
    <property type="entry name" value="VapB_antitoxin"/>
</dbReference>
<comment type="caution">
    <text evidence="1">The sequence shown here is derived from an EMBL/GenBank/DDBJ whole genome shotgun (WGS) entry which is preliminary data.</text>
</comment>
<reference evidence="1" key="1">
    <citation type="journal article" date="2014" name="Front. Microbiol.">
        <title>High frequency of phylogenetically diverse reductive dehalogenase-homologous genes in deep subseafloor sedimentary metagenomes.</title>
        <authorList>
            <person name="Kawai M."/>
            <person name="Futagami T."/>
            <person name="Toyoda A."/>
            <person name="Takaki Y."/>
            <person name="Nishi S."/>
            <person name="Hori S."/>
            <person name="Arai W."/>
            <person name="Tsubouchi T."/>
            <person name="Morono Y."/>
            <person name="Uchiyama I."/>
            <person name="Ito T."/>
            <person name="Fujiyama A."/>
            <person name="Inagaki F."/>
            <person name="Takami H."/>
        </authorList>
    </citation>
    <scope>NUCLEOTIDE SEQUENCE</scope>
    <source>
        <strain evidence="1">Expedition CK06-06</strain>
    </source>
</reference>